<feature type="transmembrane region" description="Helical" evidence="1">
    <location>
        <begin position="50"/>
        <end position="69"/>
    </location>
</feature>
<keyword evidence="1" id="KW-0472">Membrane</keyword>
<protein>
    <submittedName>
        <fullName evidence="2">Uncharacterized protein</fullName>
    </submittedName>
</protein>
<dbReference type="Proteomes" id="UP000183315">
    <property type="component" value="Unassembled WGS sequence"/>
</dbReference>
<gene>
    <name evidence="2" type="ORF">SAMN05421637_1824</name>
</gene>
<evidence type="ECO:0000313" key="2">
    <source>
        <dbReference type="EMBL" id="SEJ45327.1"/>
    </source>
</evidence>
<evidence type="ECO:0000313" key="3">
    <source>
        <dbReference type="Proteomes" id="UP000183315"/>
    </source>
</evidence>
<dbReference type="EMBL" id="FNZI01000004">
    <property type="protein sequence ID" value="SEJ45327.1"/>
    <property type="molecule type" value="Genomic_DNA"/>
</dbReference>
<keyword evidence="1" id="KW-1133">Transmembrane helix</keyword>
<accession>A0A1H6Z1R0</accession>
<evidence type="ECO:0000256" key="1">
    <source>
        <dbReference type="SAM" id="Phobius"/>
    </source>
</evidence>
<proteinExistence type="predicted"/>
<sequence length="89" mass="8717">MERTRLAAIAGWRATVGVGALVISATVLIVSEVSALGDYPDWLVAASRVLAGLGFVVGSVMVSGAVAAAEDLASVASSLSDLGGEGAAD</sequence>
<dbReference type="AlphaFoldDB" id="A0A1H6Z1R0"/>
<keyword evidence="3" id="KW-1185">Reference proteome</keyword>
<reference evidence="3" key="1">
    <citation type="submission" date="2016-10" db="EMBL/GenBank/DDBJ databases">
        <authorList>
            <person name="Varghese N."/>
        </authorList>
    </citation>
    <scope>NUCLEOTIDE SEQUENCE [LARGE SCALE GENOMIC DNA]</scope>
    <source>
        <strain evidence="3">DSM 24868</strain>
    </source>
</reference>
<keyword evidence="1" id="KW-0812">Transmembrane</keyword>
<organism evidence="2 3">
    <name type="scientific">Demequina mangrovi</name>
    <dbReference type="NCBI Taxonomy" id="1043493"/>
    <lineage>
        <taxon>Bacteria</taxon>
        <taxon>Bacillati</taxon>
        <taxon>Actinomycetota</taxon>
        <taxon>Actinomycetes</taxon>
        <taxon>Micrococcales</taxon>
        <taxon>Demequinaceae</taxon>
        <taxon>Demequina</taxon>
    </lineage>
</organism>
<feature type="transmembrane region" description="Helical" evidence="1">
    <location>
        <begin position="12"/>
        <end position="30"/>
    </location>
</feature>
<name>A0A1H6Z1R0_9MICO</name>